<dbReference type="InterPro" id="IPR006311">
    <property type="entry name" value="TAT_signal"/>
</dbReference>
<keyword evidence="5" id="KW-0472">Membrane</keyword>
<evidence type="ECO:0000256" key="7">
    <source>
        <dbReference type="SAM" id="MobiDB-lite"/>
    </source>
</evidence>
<dbReference type="AlphaFoldDB" id="A0A8U0HUA8"/>
<evidence type="ECO:0000256" key="2">
    <source>
        <dbReference type="ARBA" id="ARBA00008610"/>
    </source>
</evidence>
<evidence type="ECO:0000256" key="5">
    <source>
        <dbReference type="ARBA" id="ARBA00023136"/>
    </source>
</evidence>
<dbReference type="GeneID" id="72183585"/>
<keyword evidence="6" id="KW-0449">Lipoprotein</keyword>
<feature type="domain" description="ABC transporter substrate-binding protein PnrA-like" evidence="8">
    <location>
        <begin position="73"/>
        <end position="392"/>
    </location>
</feature>
<keyword evidence="10" id="KW-1185">Reference proteome</keyword>
<reference evidence="9 10" key="1">
    <citation type="submission" date="2022-04" db="EMBL/GenBank/DDBJ databases">
        <title>Diverse halophilic archaea isolated from saline environments.</title>
        <authorList>
            <person name="Cui H.-L."/>
        </authorList>
    </citation>
    <scope>NUCLEOTIDE SEQUENCE [LARGE SCALE GENOMIC DNA]</scope>
    <source>
        <strain evidence="9 10">XZYJT49</strain>
    </source>
</reference>
<sequence>MSEGDATRSSAAVSRRRLLGGMASALGTAGLAGCSGENPDERATASDAATGATTETTTRWTTTERAENRDARVGMVYALGGLGDNSFNDMAHAGAKKARERFGISFENAEPTSAEQIPKLQREFASATDPPKDLVCGIGFAQAAGVVSNATEYPDQKFLLVDGVATDESGALLPNVANYTFAEHQGSFQVGLLAGLVTQREFGAGAGQTTGDRTVGFVGGVDVPLIHKFEAGYRAGVARAGDDVEVTSAYAGSFADPDAGERLASEMYADGADVVYHAAGGSGIGVFRAAQKAGRFAIGVDNDQSRSVPEYSDVILASMVKHVDKAVFRSIASLVDRKFRFRVGTVNTLGLLEGGVRAVYGTDLGSAIPDDVTAKLDASRRAIIKNEIEVPTTLS</sequence>
<dbReference type="InterPro" id="IPR028082">
    <property type="entry name" value="Peripla_BP_I"/>
</dbReference>
<comment type="similarity">
    <text evidence="2">Belongs to the BMP lipoprotein family.</text>
</comment>
<dbReference type="GO" id="GO:0005886">
    <property type="term" value="C:plasma membrane"/>
    <property type="evidence" value="ECO:0007669"/>
    <property type="project" value="UniProtKB-SubCell"/>
</dbReference>
<accession>A0A8U0HUA8</accession>
<dbReference type="Proteomes" id="UP000830729">
    <property type="component" value="Chromosome"/>
</dbReference>
<dbReference type="PANTHER" id="PTHR34296">
    <property type="entry name" value="TRANSCRIPTIONAL ACTIVATOR PROTEIN MED"/>
    <property type="match status" value="1"/>
</dbReference>
<name>A0A8U0HUA8_9EURY</name>
<gene>
    <name evidence="9" type="ORF">M0R89_00260</name>
</gene>
<dbReference type="KEGG" id="halx:M0R89_00260"/>
<dbReference type="InterPro" id="IPR050957">
    <property type="entry name" value="BMP_lipoprotein"/>
</dbReference>
<evidence type="ECO:0000259" key="8">
    <source>
        <dbReference type="Pfam" id="PF02608"/>
    </source>
</evidence>
<keyword evidence="4" id="KW-0732">Signal</keyword>
<evidence type="ECO:0000313" key="9">
    <source>
        <dbReference type="EMBL" id="UPV74518.1"/>
    </source>
</evidence>
<dbReference type="PROSITE" id="PS51318">
    <property type="entry name" value="TAT"/>
    <property type="match status" value="1"/>
</dbReference>
<evidence type="ECO:0000256" key="3">
    <source>
        <dbReference type="ARBA" id="ARBA00022475"/>
    </source>
</evidence>
<evidence type="ECO:0000256" key="6">
    <source>
        <dbReference type="ARBA" id="ARBA00023288"/>
    </source>
</evidence>
<protein>
    <submittedName>
        <fullName evidence="9">BMP family ABC transporter substrate-binding protein</fullName>
    </submittedName>
</protein>
<feature type="compositionally biased region" description="Low complexity" evidence="7">
    <location>
        <begin position="45"/>
        <end position="59"/>
    </location>
</feature>
<feature type="region of interest" description="Disordered" evidence="7">
    <location>
        <begin position="31"/>
        <end position="59"/>
    </location>
</feature>
<dbReference type="RefSeq" id="WP_248650563.1">
    <property type="nucleotide sequence ID" value="NZ_CP096659.1"/>
</dbReference>
<evidence type="ECO:0000313" key="10">
    <source>
        <dbReference type="Proteomes" id="UP000830729"/>
    </source>
</evidence>
<dbReference type="Pfam" id="PF02608">
    <property type="entry name" value="Bmp"/>
    <property type="match status" value="1"/>
</dbReference>
<keyword evidence="3" id="KW-1003">Cell membrane</keyword>
<dbReference type="EMBL" id="CP096659">
    <property type="protein sequence ID" value="UPV74518.1"/>
    <property type="molecule type" value="Genomic_DNA"/>
</dbReference>
<evidence type="ECO:0000256" key="1">
    <source>
        <dbReference type="ARBA" id="ARBA00004193"/>
    </source>
</evidence>
<dbReference type="SUPFAM" id="SSF53822">
    <property type="entry name" value="Periplasmic binding protein-like I"/>
    <property type="match status" value="1"/>
</dbReference>
<evidence type="ECO:0000256" key="4">
    <source>
        <dbReference type="ARBA" id="ARBA00022729"/>
    </source>
</evidence>
<dbReference type="InterPro" id="IPR003760">
    <property type="entry name" value="PnrA-like"/>
</dbReference>
<organism evidence="9 10">
    <name type="scientific">Halorussus limi</name>
    <dbReference type="NCBI Taxonomy" id="2938695"/>
    <lineage>
        <taxon>Archaea</taxon>
        <taxon>Methanobacteriati</taxon>
        <taxon>Methanobacteriota</taxon>
        <taxon>Stenosarchaea group</taxon>
        <taxon>Halobacteria</taxon>
        <taxon>Halobacteriales</taxon>
        <taxon>Haladaptataceae</taxon>
        <taxon>Halorussus</taxon>
    </lineage>
</organism>
<comment type="subcellular location">
    <subcellularLocation>
        <location evidence="1">Cell membrane</location>
        <topology evidence="1">Lipid-anchor</topology>
    </subcellularLocation>
</comment>
<dbReference type="PANTHER" id="PTHR34296:SF2">
    <property type="entry name" value="ABC TRANSPORTER GUANOSINE-BINDING PROTEIN NUPN"/>
    <property type="match status" value="1"/>
</dbReference>
<proteinExistence type="inferred from homology"/>
<dbReference type="Gene3D" id="3.40.50.2300">
    <property type="match status" value="2"/>
</dbReference>
<dbReference type="CDD" id="cd06354">
    <property type="entry name" value="PBP1_PrnA-like"/>
    <property type="match status" value="1"/>
</dbReference>